<gene>
    <name evidence="2" type="ORF">J2X09_004090</name>
</gene>
<accession>A0ABU1VFS7</accession>
<name>A0ABU1VFS7_9BURK</name>
<dbReference type="EMBL" id="JAVDWE010000013">
    <property type="protein sequence ID" value="MDR7096333.1"/>
    <property type="molecule type" value="Genomic_DNA"/>
</dbReference>
<evidence type="ECO:0000313" key="2">
    <source>
        <dbReference type="EMBL" id="MDR7096333.1"/>
    </source>
</evidence>
<protein>
    <submittedName>
        <fullName evidence="2">Membrane protein implicated in regulation of membrane protease activity</fullName>
    </submittedName>
</protein>
<dbReference type="Proteomes" id="UP001265550">
    <property type="component" value="Unassembled WGS sequence"/>
</dbReference>
<keyword evidence="1" id="KW-1133">Transmembrane helix</keyword>
<comment type="caution">
    <text evidence="2">The sequence shown here is derived from an EMBL/GenBank/DDBJ whole genome shotgun (WGS) entry which is preliminary data.</text>
</comment>
<keyword evidence="1" id="KW-0472">Membrane</keyword>
<keyword evidence="2" id="KW-0378">Hydrolase</keyword>
<proteinExistence type="predicted"/>
<reference evidence="2 3" key="1">
    <citation type="submission" date="2023-07" db="EMBL/GenBank/DDBJ databases">
        <title>Sorghum-associated microbial communities from plants grown in Nebraska, USA.</title>
        <authorList>
            <person name="Schachtman D."/>
        </authorList>
    </citation>
    <scope>NUCLEOTIDE SEQUENCE [LARGE SCALE GENOMIC DNA]</scope>
    <source>
        <strain evidence="2 3">BE240</strain>
    </source>
</reference>
<keyword evidence="1" id="KW-0812">Transmembrane</keyword>
<dbReference type="GO" id="GO:0008233">
    <property type="term" value="F:peptidase activity"/>
    <property type="evidence" value="ECO:0007669"/>
    <property type="project" value="UniProtKB-KW"/>
</dbReference>
<organism evidence="2 3">
    <name type="scientific">Hydrogenophaga laconesensis</name>
    <dbReference type="NCBI Taxonomy" id="1805971"/>
    <lineage>
        <taxon>Bacteria</taxon>
        <taxon>Pseudomonadati</taxon>
        <taxon>Pseudomonadota</taxon>
        <taxon>Betaproteobacteria</taxon>
        <taxon>Burkholderiales</taxon>
        <taxon>Comamonadaceae</taxon>
        <taxon>Hydrogenophaga</taxon>
    </lineage>
</organism>
<keyword evidence="3" id="KW-1185">Reference proteome</keyword>
<feature type="transmembrane region" description="Helical" evidence="1">
    <location>
        <begin position="36"/>
        <end position="54"/>
    </location>
</feature>
<evidence type="ECO:0000256" key="1">
    <source>
        <dbReference type="SAM" id="Phobius"/>
    </source>
</evidence>
<dbReference type="GO" id="GO:0006508">
    <property type="term" value="P:proteolysis"/>
    <property type="evidence" value="ECO:0007669"/>
    <property type="project" value="UniProtKB-KW"/>
</dbReference>
<feature type="transmembrane region" description="Helical" evidence="1">
    <location>
        <begin position="7"/>
        <end position="30"/>
    </location>
</feature>
<keyword evidence="2" id="KW-0645">Protease</keyword>
<evidence type="ECO:0000313" key="3">
    <source>
        <dbReference type="Proteomes" id="UP001265550"/>
    </source>
</evidence>
<dbReference type="RefSeq" id="WP_204735102.1">
    <property type="nucleotide sequence ID" value="NZ_JAVDWE010000013.1"/>
</dbReference>
<sequence>MPHHLPLLLAAAAGWAISLTGIALLAAVFLDRALTTWETVLVGGALLAVVAVIVQGRLQRRRRKLQDMRDSALW</sequence>